<evidence type="ECO:0000313" key="1">
    <source>
        <dbReference type="EMBL" id="HET97982.1"/>
    </source>
</evidence>
<keyword evidence="1" id="KW-0418">Kinase</keyword>
<name>A0A7C2TLX1_9BACT</name>
<sequence length="225" mass="24746">MKAQDPAVWAWDEIGPEGLRFYGKMSASISHEVKNVLAIINENAGLLNDLVMMAERGVAVEPQRLVGIAGTIDKQVRRADLIAKNLNRFAHSADHLQGEVDLAEWVELALALVGRFASNRGIRLEFSPPPATPPVQSAPFFLLNLIWLGLDMAMELAGPDKTVLLQIEVAAGRLGLVYDRLNPLSDNDWDFVTDGHVRSLALLLGANPWQDVKSGRFGFDLPCER</sequence>
<dbReference type="Proteomes" id="UP000885986">
    <property type="component" value="Unassembled WGS sequence"/>
</dbReference>
<reference evidence="1" key="1">
    <citation type="journal article" date="2020" name="mSystems">
        <title>Genome- and Community-Level Interaction Insights into Carbon Utilization and Element Cycling Functions of Hydrothermarchaeota in Hydrothermal Sediment.</title>
        <authorList>
            <person name="Zhou Z."/>
            <person name="Liu Y."/>
            <person name="Xu W."/>
            <person name="Pan J."/>
            <person name="Luo Z.H."/>
            <person name="Li M."/>
        </authorList>
    </citation>
    <scope>NUCLEOTIDE SEQUENCE [LARGE SCALE GENOMIC DNA]</scope>
    <source>
        <strain evidence="1">SpSt-1224</strain>
    </source>
</reference>
<comment type="caution">
    <text evidence="1">The sequence shown here is derived from an EMBL/GenBank/DDBJ whole genome shotgun (WGS) entry which is preliminary data.</text>
</comment>
<dbReference type="AlphaFoldDB" id="A0A7C2TLX1"/>
<keyword evidence="1" id="KW-0808">Transferase</keyword>
<dbReference type="EMBL" id="DSDS01000108">
    <property type="protein sequence ID" value="HET97982.1"/>
    <property type="molecule type" value="Genomic_DNA"/>
</dbReference>
<organism evidence="1">
    <name type="scientific">Desulfurivibrio alkaliphilus</name>
    <dbReference type="NCBI Taxonomy" id="427923"/>
    <lineage>
        <taxon>Bacteria</taxon>
        <taxon>Pseudomonadati</taxon>
        <taxon>Thermodesulfobacteriota</taxon>
        <taxon>Desulfobulbia</taxon>
        <taxon>Desulfobulbales</taxon>
        <taxon>Desulfobulbaceae</taxon>
        <taxon>Desulfurivibrio</taxon>
    </lineage>
</organism>
<protein>
    <submittedName>
        <fullName evidence="1">Histidine kinase</fullName>
    </submittedName>
</protein>
<proteinExistence type="predicted"/>
<dbReference type="Gene3D" id="1.10.287.130">
    <property type="match status" value="1"/>
</dbReference>
<gene>
    <name evidence="1" type="ORF">ENN98_04705</name>
</gene>
<dbReference type="GO" id="GO:0016301">
    <property type="term" value="F:kinase activity"/>
    <property type="evidence" value="ECO:0007669"/>
    <property type="project" value="UniProtKB-KW"/>
</dbReference>
<accession>A0A7C2TLX1</accession>